<organism evidence="2 3">
    <name type="scientific">Anisodus acutangulus</name>
    <dbReference type="NCBI Taxonomy" id="402998"/>
    <lineage>
        <taxon>Eukaryota</taxon>
        <taxon>Viridiplantae</taxon>
        <taxon>Streptophyta</taxon>
        <taxon>Embryophyta</taxon>
        <taxon>Tracheophyta</taxon>
        <taxon>Spermatophyta</taxon>
        <taxon>Magnoliopsida</taxon>
        <taxon>eudicotyledons</taxon>
        <taxon>Gunneridae</taxon>
        <taxon>Pentapetalae</taxon>
        <taxon>asterids</taxon>
        <taxon>lamiids</taxon>
        <taxon>Solanales</taxon>
        <taxon>Solanaceae</taxon>
        <taxon>Solanoideae</taxon>
        <taxon>Hyoscyameae</taxon>
        <taxon>Anisodus</taxon>
    </lineage>
</organism>
<dbReference type="AlphaFoldDB" id="A0A9Q1RGN2"/>
<gene>
    <name evidence="2" type="ORF">K7X08_013176</name>
</gene>
<feature type="region of interest" description="Disordered" evidence="1">
    <location>
        <begin position="120"/>
        <end position="159"/>
    </location>
</feature>
<evidence type="ECO:0000313" key="2">
    <source>
        <dbReference type="EMBL" id="KAJ8555680.1"/>
    </source>
</evidence>
<feature type="compositionally biased region" description="Basic and acidic residues" evidence="1">
    <location>
        <begin position="37"/>
        <end position="54"/>
    </location>
</feature>
<comment type="caution">
    <text evidence="2">The sequence shown here is derived from an EMBL/GenBank/DDBJ whole genome shotgun (WGS) entry which is preliminary data.</text>
</comment>
<name>A0A9Q1RGN2_9SOLA</name>
<feature type="compositionally biased region" description="Basic and acidic residues" evidence="1">
    <location>
        <begin position="76"/>
        <end position="85"/>
    </location>
</feature>
<reference evidence="3" key="1">
    <citation type="journal article" date="2023" name="Proc. Natl. Acad. Sci. U.S.A.">
        <title>Genomic and structural basis for evolution of tropane alkaloid biosynthesis.</title>
        <authorList>
            <person name="Wanga Y.-J."/>
            <person name="Taina T."/>
            <person name="Yua J.-Y."/>
            <person name="Lia J."/>
            <person name="Xua B."/>
            <person name="Chenc J."/>
            <person name="D'Auriad J.C."/>
            <person name="Huanga J.-P."/>
            <person name="Huanga S.-X."/>
        </authorList>
    </citation>
    <scope>NUCLEOTIDE SEQUENCE [LARGE SCALE GENOMIC DNA]</scope>
    <source>
        <strain evidence="3">cv. KIB-2019</strain>
    </source>
</reference>
<evidence type="ECO:0000313" key="3">
    <source>
        <dbReference type="Proteomes" id="UP001152561"/>
    </source>
</evidence>
<protein>
    <submittedName>
        <fullName evidence="2">Uncharacterized protein</fullName>
    </submittedName>
</protein>
<sequence>MNVGTNSIGNHLVDIHEVMHEEEEDKEENSNISTMADKLDTRLNRPTKNREIKRPPRKFSRQVSLETGFSVLNGETSKDKNERKVLGRSGKNFGGFGVNGTTGLEARNKGDFSMFRTKSTISRQTSKIPLRKESGVDLQNNNVKRRRSNFSSRVGDNPE</sequence>
<evidence type="ECO:0000256" key="1">
    <source>
        <dbReference type="SAM" id="MobiDB-lite"/>
    </source>
</evidence>
<dbReference type="EMBL" id="JAJAGQ010000008">
    <property type="protein sequence ID" value="KAJ8555680.1"/>
    <property type="molecule type" value="Genomic_DNA"/>
</dbReference>
<accession>A0A9Q1RGN2</accession>
<keyword evidence="3" id="KW-1185">Reference proteome</keyword>
<dbReference type="Proteomes" id="UP001152561">
    <property type="component" value="Unassembled WGS sequence"/>
</dbReference>
<feature type="compositionally biased region" description="Polar residues" evidence="1">
    <location>
        <begin position="149"/>
        <end position="159"/>
    </location>
</feature>
<feature type="region of interest" description="Disordered" evidence="1">
    <location>
        <begin position="20"/>
        <end position="104"/>
    </location>
</feature>
<proteinExistence type="predicted"/>